<accession>A0A845B598</accession>
<keyword evidence="3" id="KW-1185">Reference proteome</keyword>
<dbReference type="EMBL" id="WTYL01000003">
    <property type="protein sequence ID" value="MXP45326.1"/>
    <property type="molecule type" value="Genomic_DNA"/>
</dbReference>
<comment type="caution">
    <text evidence="2">The sequence shown here is derived from an EMBL/GenBank/DDBJ whole genome shotgun (WGS) entry which is preliminary data.</text>
</comment>
<reference evidence="2 3" key="1">
    <citation type="submission" date="2019-12" db="EMBL/GenBank/DDBJ databases">
        <title>Genomic-based taxomic classification of the family Erythrobacteraceae.</title>
        <authorList>
            <person name="Xu L."/>
        </authorList>
    </citation>
    <scope>NUCLEOTIDE SEQUENCE [LARGE SCALE GENOMIC DNA]</scope>
    <source>
        <strain evidence="2 3">KCTC 42453</strain>
    </source>
</reference>
<dbReference type="Proteomes" id="UP000431922">
    <property type="component" value="Unassembled WGS sequence"/>
</dbReference>
<evidence type="ECO:0000313" key="3">
    <source>
        <dbReference type="Proteomes" id="UP000431922"/>
    </source>
</evidence>
<evidence type="ECO:0000256" key="1">
    <source>
        <dbReference type="SAM" id="Phobius"/>
    </source>
</evidence>
<dbReference type="AlphaFoldDB" id="A0A845B598"/>
<feature type="transmembrane region" description="Helical" evidence="1">
    <location>
        <begin position="13"/>
        <end position="35"/>
    </location>
</feature>
<dbReference type="RefSeq" id="WP_160756939.1">
    <property type="nucleotide sequence ID" value="NZ_WTYL01000003.1"/>
</dbReference>
<keyword evidence="1" id="KW-1133">Transmembrane helix</keyword>
<proteinExistence type="predicted"/>
<sequence length="156" mass="17312">MEQETDKSGKWKLWAIGCGCLLLIFIALPLLLPFYQASRSDHYEENSSYNGHFICPKGKLHQLFSSFGRLSPEDRFDFVLNSPNAGVSSTFEDVAMVSVIVRGEHADLAVFNHQSLNDGQKVPADILPLLERYESALISFGCRKGEVTLGSQRTGS</sequence>
<organism evidence="2 3">
    <name type="scientific">Allopontixanthobacter sediminis</name>
    <dbReference type="NCBI Taxonomy" id="1689985"/>
    <lineage>
        <taxon>Bacteria</taxon>
        <taxon>Pseudomonadati</taxon>
        <taxon>Pseudomonadota</taxon>
        <taxon>Alphaproteobacteria</taxon>
        <taxon>Sphingomonadales</taxon>
        <taxon>Erythrobacteraceae</taxon>
        <taxon>Allopontixanthobacter</taxon>
    </lineage>
</organism>
<evidence type="ECO:0000313" key="2">
    <source>
        <dbReference type="EMBL" id="MXP45326.1"/>
    </source>
</evidence>
<name>A0A845B598_9SPHN</name>
<keyword evidence="1" id="KW-0812">Transmembrane</keyword>
<gene>
    <name evidence="2" type="ORF">GRI65_12790</name>
</gene>
<protein>
    <submittedName>
        <fullName evidence="2">Uncharacterized protein</fullName>
    </submittedName>
</protein>
<keyword evidence="1" id="KW-0472">Membrane</keyword>